<dbReference type="RefSeq" id="WP_091915968.1">
    <property type="nucleotide sequence ID" value="NZ_FOIQ01000004.1"/>
</dbReference>
<name>A0A1I0PI09_9BACT</name>
<protein>
    <recommendedName>
        <fullName evidence="3">DUF4249 domain-containing protein</fullName>
    </recommendedName>
</protein>
<dbReference type="AlphaFoldDB" id="A0A1I0PI09"/>
<dbReference type="Pfam" id="PF14054">
    <property type="entry name" value="DUF4249"/>
    <property type="match status" value="1"/>
</dbReference>
<dbReference type="Proteomes" id="UP000199373">
    <property type="component" value="Unassembled WGS sequence"/>
</dbReference>
<evidence type="ECO:0000313" key="2">
    <source>
        <dbReference type="Proteomes" id="UP000199373"/>
    </source>
</evidence>
<dbReference type="PROSITE" id="PS51257">
    <property type="entry name" value="PROKAR_LIPOPROTEIN"/>
    <property type="match status" value="1"/>
</dbReference>
<proteinExistence type="predicted"/>
<evidence type="ECO:0008006" key="3">
    <source>
        <dbReference type="Google" id="ProtNLM"/>
    </source>
</evidence>
<accession>A0A1I0PI09</accession>
<reference evidence="1 2" key="1">
    <citation type="submission" date="2016-10" db="EMBL/GenBank/DDBJ databases">
        <authorList>
            <person name="de Groot N.N."/>
        </authorList>
    </citation>
    <scope>NUCLEOTIDE SEQUENCE [LARGE SCALE GENOMIC DNA]</scope>
    <source>
        <strain evidence="1 2">TC2-24</strain>
    </source>
</reference>
<sequence length="264" mass="30338">MRNLPLLFILIGLLCSCEKEIAIDYHQVDPLYVVEASVSDEGMTARITQTCDMNDNTTSSHISQATVTISGSDGTTTALRYTKNGYYKADATGTPGVTYRIDIDLDGQHFSSTSTMQKKPQLNKFRFLWKKIMTERFLMSELLFQDIPNEANWYFIHLYRNNIAYRWSVCRDDMDPNKELQQFFSFDREGSTGDDMLQEGDRLHLEIRAIDQRAYDYLYSMQLMENTGTNPIQNFTGGCLGYFSAYSQVSYDCVYHATDVEEAE</sequence>
<organism evidence="1 2">
    <name type="scientific">Prevotella aff. ruminicola Tc2-24</name>
    <dbReference type="NCBI Taxonomy" id="81582"/>
    <lineage>
        <taxon>Bacteria</taxon>
        <taxon>Pseudomonadati</taxon>
        <taxon>Bacteroidota</taxon>
        <taxon>Bacteroidia</taxon>
        <taxon>Bacteroidales</taxon>
        <taxon>Prevotellaceae</taxon>
        <taxon>Prevotella</taxon>
    </lineage>
</organism>
<keyword evidence="2" id="KW-1185">Reference proteome</keyword>
<dbReference type="InterPro" id="IPR025345">
    <property type="entry name" value="DUF4249"/>
</dbReference>
<dbReference type="EMBL" id="FOIQ01000004">
    <property type="protein sequence ID" value="SEW13874.1"/>
    <property type="molecule type" value="Genomic_DNA"/>
</dbReference>
<evidence type="ECO:0000313" key="1">
    <source>
        <dbReference type="EMBL" id="SEW13874.1"/>
    </source>
</evidence>
<gene>
    <name evidence="1" type="ORF">SAMN04487850_1772</name>
</gene>